<keyword evidence="9 13" id="KW-1278">Translocase</keyword>
<dbReference type="Pfam" id="PF00122">
    <property type="entry name" value="E1-E2_ATPase"/>
    <property type="match status" value="1"/>
</dbReference>
<dbReference type="Pfam" id="PF16212">
    <property type="entry name" value="PhoLip_ATPase_C"/>
    <property type="match status" value="1"/>
</dbReference>
<keyword evidence="8 13" id="KW-0460">Magnesium</keyword>
<organism evidence="18 19">
    <name type="scientific">Fragariocoptes setiger</name>
    <dbReference type="NCBI Taxonomy" id="1670756"/>
    <lineage>
        <taxon>Eukaryota</taxon>
        <taxon>Metazoa</taxon>
        <taxon>Ecdysozoa</taxon>
        <taxon>Arthropoda</taxon>
        <taxon>Chelicerata</taxon>
        <taxon>Arachnida</taxon>
        <taxon>Acari</taxon>
        <taxon>Acariformes</taxon>
        <taxon>Trombidiformes</taxon>
        <taxon>Prostigmata</taxon>
        <taxon>Eupodina</taxon>
        <taxon>Eriophyoidea</taxon>
        <taxon>Phytoptidae</taxon>
        <taxon>Fragariocoptes</taxon>
    </lineage>
</organism>
<feature type="compositionally biased region" description="Basic and acidic residues" evidence="14">
    <location>
        <begin position="550"/>
        <end position="560"/>
    </location>
</feature>
<dbReference type="PANTHER" id="PTHR24092">
    <property type="entry name" value="PROBABLE PHOSPHOLIPID-TRANSPORTING ATPASE"/>
    <property type="match status" value="1"/>
</dbReference>
<dbReference type="PROSITE" id="PS00154">
    <property type="entry name" value="ATPASE_E1_E2"/>
    <property type="match status" value="1"/>
</dbReference>
<dbReference type="Gene3D" id="3.40.1110.10">
    <property type="entry name" value="Calcium-transporting ATPase, cytoplasmic domain N"/>
    <property type="match status" value="2"/>
</dbReference>
<keyword evidence="4 13" id="KW-0812">Transmembrane</keyword>
<protein>
    <recommendedName>
        <fullName evidence="13">Phospholipid-transporting ATPase</fullName>
        <ecNumber evidence="13">7.6.2.1</ecNumber>
    </recommendedName>
</protein>
<evidence type="ECO:0000256" key="5">
    <source>
        <dbReference type="ARBA" id="ARBA00022723"/>
    </source>
</evidence>
<feature type="compositionally biased region" description="Basic residues" evidence="14">
    <location>
        <begin position="697"/>
        <end position="707"/>
    </location>
</feature>
<evidence type="ECO:0000256" key="3">
    <source>
        <dbReference type="ARBA" id="ARBA00008109"/>
    </source>
</evidence>
<reference evidence="18 19" key="1">
    <citation type="submission" date="2020-10" db="EMBL/GenBank/DDBJ databases">
        <authorList>
            <person name="Klimov P.B."/>
            <person name="Dyachkov S.M."/>
            <person name="Chetverikov P.E."/>
        </authorList>
    </citation>
    <scope>NUCLEOTIDE SEQUENCE [LARGE SCALE GENOMIC DNA]</scope>
    <source>
        <strain evidence="18">BMOC 18-1129-001#AD2665</strain>
        <tissue evidence="18">Entire mites</tissue>
    </source>
</reference>
<dbReference type="SUPFAM" id="SSF56784">
    <property type="entry name" value="HAD-like"/>
    <property type="match status" value="1"/>
</dbReference>
<dbReference type="SFLD" id="SFLDG00002">
    <property type="entry name" value="C1.7:_P-type_atpase_like"/>
    <property type="match status" value="1"/>
</dbReference>
<feature type="region of interest" description="Disordered" evidence="14">
    <location>
        <begin position="675"/>
        <end position="709"/>
    </location>
</feature>
<feature type="domain" description="P-type ATPase A" evidence="15">
    <location>
        <begin position="167"/>
        <end position="226"/>
    </location>
</feature>
<dbReference type="EC" id="7.6.2.1" evidence="13"/>
<name>A0ABQ7SD49_9ACAR</name>
<dbReference type="InterPro" id="IPR044492">
    <property type="entry name" value="P_typ_ATPase_HD_dom"/>
</dbReference>
<keyword evidence="7 13" id="KW-0067">ATP-binding</keyword>
<feature type="domain" description="P-type ATPase C-terminal" evidence="17">
    <location>
        <begin position="1124"/>
        <end position="1312"/>
    </location>
</feature>
<sequence>MPNSSDSITKPVVVQTKSIAIDKRGIHDNSFLERPSVQSYEQRKNSECFVDNSSVSKQNRLIIANRNVKSGNKEDEDFSSLFCNNELVTSKYTFLNFLPKNLFEQFRRLANFYFLCMAIVQTLAPFSPIGPSTSLIPLTFVVATTAIKQAYEDYLRHKLDVEINNRLVRVLNKSSKELTTIKSKNIRVGDIVYVTNGEEIPCDMILLASSLDSRCHVTTANLDGETSLKLRNCISIKQLIGEIGKINELLLIVECEQPNATLYEFKGYLRVPHNSFTCQHVVSCVEQYLQQRRSRYWSRCRHAIRKQFIRFMKSLSQWLTFTRKDREHAADRQMTNIADTHRDEINRSASPTRATSSPAFFEAHNKIKQSIGSTNCHEIPLDTSNLLLRASRLKNTKFIYGLAIYTGPDTKVAYNSRLKPNKFSSIEHTVNRFLILCFLLLLLMSLVSTVMHTKLDSWYLKGLEDSDKFYVIFLAHFLIFNYIVPISLYVTLEFVRFVGTLSVIRDKKMRIQMSIIDSPENKSINSPSLTGTSTSTTSSSVCQHEVNVNNEKEDKERDHPSSGNMNLEYAHAECNSSDLNEELGQVEVLFSDKTGTLTENQMTFRACSSYGLLYKSKRSRLWLQIRSKFENQLREQNQVHFIEPAATTDDPAIAGTTSTDEDSLMKDFAVARSETIQRPTDRARAKSQRDRGATRKSSSKSPRKTLKSVRDLKDHKSVVDFFTCLCLCSNVSLNESKPIEECLPQKCNNIYDYRSASPDEESLVSAAHLFGITMCKSNDSDCYIYLNHEKKCIHYERLCILEFNSVRKRMSVIYRHVESGQIFIVTKGSEDMLSDCVNLLDPTNERITKQTLLHCEMFSKSGLRTLLVAKKRLDKSQFYTIQTSITEAMMCLENRQEKLDKVYKSAERDMLLIGSTAVEDNLQEGVGETIGALRDAGIKVWLLTGDKVETATSVAYSCNLLDDSMTKLFLVRQQDNENCHHLLNEYLELVERRLAETSTSKSLKSLKNQNSISSNSDRHNQQQRNKVNSKSHPDLKLALIADGRSLYYAMRMFRTQLERLCSHCTCILGCRLSPMQKADIVKMIKNSKQKPVTAAIGDGANDVSMIQEAHVGIGIMGKEGRQAVNSSDFSLPRFRFLQRLLFVHGHLFYVRVALTTHYFFYKNIVFVMPQFLFSFYNGFSATSFYHPMLLISFNVFFTSLPIIAYGLVEHDIPELVLERYPRLYKLISRNAYMKDLQFFTWIITGCLQAIIIFYSLYYTWGSHTPWLESAKMAGLDGFSTIVYFTIVLVVSMKLVLVARSRSMLFGWSIFSQMSPMCSSLVDKLTRLSVSTDSRNAS</sequence>
<dbReference type="InterPro" id="IPR032631">
    <property type="entry name" value="P-type_ATPase_N"/>
</dbReference>
<feature type="compositionally biased region" description="Low complexity" evidence="14">
    <location>
        <begin position="1000"/>
        <end position="1015"/>
    </location>
</feature>
<evidence type="ECO:0000313" key="18">
    <source>
        <dbReference type="EMBL" id="KAG9511340.1"/>
    </source>
</evidence>
<feature type="compositionally biased region" description="Low complexity" evidence="14">
    <location>
        <begin position="526"/>
        <end position="549"/>
    </location>
</feature>
<dbReference type="Pfam" id="PF16209">
    <property type="entry name" value="PhoLip_ATPase_N"/>
    <property type="match status" value="1"/>
</dbReference>
<evidence type="ECO:0000256" key="8">
    <source>
        <dbReference type="ARBA" id="ARBA00022842"/>
    </source>
</evidence>
<comment type="catalytic activity">
    <reaction evidence="12 13">
        <text>ATP + H2O + phospholipidSide 1 = ADP + phosphate + phospholipidSide 2.</text>
        <dbReference type="EC" id="7.6.2.1"/>
    </reaction>
</comment>
<dbReference type="SFLD" id="SFLDS00003">
    <property type="entry name" value="Haloacid_Dehalogenase"/>
    <property type="match status" value="1"/>
</dbReference>
<accession>A0ABQ7SD49</accession>
<evidence type="ECO:0000256" key="6">
    <source>
        <dbReference type="ARBA" id="ARBA00022741"/>
    </source>
</evidence>
<dbReference type="Gene3D" id="2.70.150.10">
    <property type="entry name" value="Calcium-transporting ATPase, cytoplasmic transduction domain A"/>
    <property type="match status" value="1"/>
</dbReference>
<dbReference type="InterPro" id="IPR023299">
    <property type="entry name" value="ATPase_P-typ_cyto_dom_N"/>
</dbReference>
<feature type="transmembrane region" description="Helical" evidence="13">
    <location>
        <begin position="433"/>
        <end position="451"/>
    </location>
</feature>
<dbReference type="InterPro" id="IPR059000">
    <property type="entry name" value="ATPase_P-type_domA"/>
</dbReference>
<evidence type="ECO:0000256" key="10">
    <source>
        <dbReference type="ARBA" id="ARBA00022989"/>
    </source>
</evidence>
<comment type="caution">
    <text evidence="18">The sequence shown here is derived from an EMBL/GenBank/DDBJ whole genome shotgun (WGS) entry which is preliminary data.</text>
</comment>
<feature type="region of interest" description="Disordered" evidence="14">
    <location>
        <begin position="522"/>
        <end position="566"/>
    </location>
</feature>
<dbReference type="InterPro" id="IPR006539">
    <property type="entry name" value="P-type_ATPase_IV"/>
</dbReference>
<evidence type="ECO:0000313" key="19">
    <source>
        <dbReference type="Proteomes" id="UP000825002"/>
    </source>
</evidence>
<dbReference type="InterPro" id="IPR032630">
    <property type="entry name" value="P_typ_ATPase_c"/>
</dbReference>
<dbReference type="InterPro" id="IPR023298">
    <property type="entry name" value="ATPase_P-typ_TM_dom_sf"/>
</dbReference>
<dbReference type="NCBIfam" id="TIGR01494">
    <property type="entry name" value="ATPase_P-type"/>
    <property type="match status" value="2"/>
</dbReference>
<evidence type="ECO:0000256" key="7">
    <source>
        <dbReference type="ARBA" id="ARBA00022840"/>
    </source>
</evidence>
<keyword evidence="5" id="KW-0479">Metal-binding</keyword>
<evidence type="ECO:0000256" key="12">
    <source>
        <dbReference type="ARBA" id="ARBA00034036"/>
    </source>
</evidence>
<keyword evidence="6 13" id="KW-0547">Nucleotide-binding</keyword>
<evidence type="ECO:0000256" key="1">
    <source>
        <dbReference type="ARBA" id="ARBA00004141"/>
    </source>
</evidence>
<gene>
    <name evidence="18" type="primary">ATP11B</name>
    <name evidence="18" type="ORF">GZH46_00090</name>
</gene>
<feature type="transmembrane region" description="Helical" evidence="13">
    <location>
        <begin position="1140"/>
        <end position="1161"/>
    </location>
</feature>
<dbReference type="InterPro" id="IPR001757">
    <property type="entry name" value="P_typ_ATPase"/>
</dbReference>
<keyword evidence="10 13" id="KW-1133">Transmembrane helix</keyword>
<dbReference type="InterPro" id="IPR008250">
    <property type="entry name" value="ATPase_P-typ_transduc_dom_A_sf"/>
</dbReference>
<feature type="domain" description="P-type ATPase N-terminal" evidence="16">
    <location>
        <begin position="74"/>
        <end position="134"/>
    </location>
</feature>
<evidence type="ECO:0000259" key="15">
    <source>
        <dbReference type="Pfam" id="PF00122"/>
    </source>
</evidence>
<feature type="transmembrane region" description="Helical" evidence="13">
    <location>
        <begin position="1238"/>
        <end position="1260"/>
    </location>
</feature>
<feature type="transmembrane region" description="Helical" evidence="13">
    <location>
        <begin position="1184"/>
        <end position="1208"/>
    </location>
</feature>
<dbReference type="SFLD" id="SFLDF00027">
    <property type="entry name" value="p-type_atpase"/>
    <property type="match status" value="1"/>
</dbReference>
<keyword evidence="19" id="KW-1185">Reference proteome</keyword>
<dbReference type="NCBIfam" id="TIGR01652">
    <property type="entry name" value="ATPase-Plipid"/>
    <property type="match status" value="1"/>
</dbReference>
<feature type="region of interest" description="Disordered" evidence="14">
    <location>
        <begin position="1000"/>
        <end position="1030"/>
    </location>
</feature>
<dbReference type="Pfam" id="PF13246">
    <property type="entry name" value="Cation_ATPase"/>
    <property type="match status" value="1"/>
</dbReference>
<dbReference type="InterPro" id="IPR023214">
    <property type="entry name" value="HAD_sf"/>
</dbReference>
<evidence type="ECO:0000259" key="17">
    <source>
        <dbReference type="Pfam" id="PF16212"/>
    </source>
</evidence>
<proteinExistence type="inferred from homology"/>
<dbReference type="Gene3D" id="3.40.50.1000">
    <property type="entry name" value="HAD superfamily/HAD-like"/>
    <property type="match status" value="2"/>
</dbReference>
<dbReference type="EMBL" id="JAIFTH010000009">
    <property type="protein sequence ID" value="KAG9511340.1"/>
    <property type="molecule type" value="Genomic_DNA"/>
</dbReference>
<evidence type="ECO:0000256" key="13">
    <source>
        <dbReference type="RuleBase" id="RU362033"/>
    </source>
</evidence>
<dbReference type="SUPFAM" id="SSF81653">
    <property type="entry name" value="Calcium ATPase, transduction domain A"/>
    <property type="match status" value="1"/>
</dbReference>
<feature type="non-terminal residue" evidence="18">
    <location>
        <position position="1337"/>
    </location>
</feature>
<evidence type="ECO:0000256" key="11">
    <source>
        <dbReference type="ARBA" id="ARBA00023136"/>
    </source>
</evidence>
<evidence type="ECO:0000256" key="14">
    <source>
        <dbReference type="SAM" id="MobiDB-lite"/>
    </source>
</evidence>
<keyword evidence="11 13" id="KW-0472">Membrane</keyword>
<dbReference type="PANTHER" id="PTHR24092:SF175">
    <property type="entry name" value="PHOSPHOLIPID-TRANSPORTING ATPASE"/>
    <property type="match status" value="1"/>
</dbReference>
<dbReference type="SUPFAM" id="SSF81660">
    <property type="entry name" value="Metal cation-transporting ATPase, ATP-binding domain N"/>
    <property type="match status" value="1"/>
</dbReference>
<evidence type="ECO:0000256" key="4">
    <source>
        <dbReference type="ARBA" id="ARBA00022692"/>
    </source>
</evidence>
<feature type="compositionally biased region" description="Basic and acidic residues" evidence="14">
    <location>
        <begin position="679"/>
        <end position="693"/>
    </location>
</feature>
<comment type="similarity">
    <text evidence="3 13">Belongs to the cation transport ATPase (P-type) (TC 3.A.3) family. Type IV subfamily.</text>
</comment>
<evidence type="ECO:0000256" key="9">
    <source>
        <dbReference type="ARBA" id="ARBA00022967"/>
    </source>
</evidence>
<evidence type="ECO:0000256" key="2">
    <source>
        <dbReference type="ARBA" id="ARBA00004308"/>
    </source>
</evidence>
<evidence type="ECO:0000259" key="16">
    <source>
        <dbReference type="Pfam" id="PF16209"/>
    </source>
</evidence>
<feature type="transmembrane region" description="Helical" evidence="13">
    <location>
        <begin position="471"/>
        <end position="504"/>
    </location>
</feature>
<dbReference type="Proteomes" id="UP000825002">
    <property type="component" value="Unassembled WGS sequence"/>
</dbReference>
<dbReference type="SUPFAM" id="SSF81665">
    <property type="entry name" value="Calcium ATPase, transmembrane domain M"/>
    <property type="match status" value="1"/>
</dbReference>
<feature type="transmembrane region" description="Helical" evidence="13">
    <location>
        <begin position="1280"/>
        <end position="1298"/>
    </location>
</feature>
<dbReference type="InterPro" id="IPR018303">
    <property type="entry name" value="ATPase_P-typ_P_site"/>
</dbReference>
<comment type="subcellular location">
    <subcellularLocation>
        <location evidence="2">Endomembrane system</location>
    </subcellularLocation>
    <subcellularLocation>
        <location evidence="1 13">Membrane</location>
        <topology evidence="1 13">Multi-pass membrane protein</topology>
    </subcellularLocation>
</comment>
<dbReference type="InterPro" id="IPR036412">
    <property type="entry name" value="HAD-like_sf"/>
</dbReference>